<dbReference type="InterPro" id="IPR055152">
    <property type="entry name" value="Transketolase-like_C_2"/>
</dbReference>
<evidence type="ECO:0000256" key="11">
    <source>
        <dbReference type="SAM" id="Phobius"/>
    </source>
</evidence>
<dbReference type="CDD" id="cd02012">
    <property type="entry name" value="TPP_TK"/>
    <property type="match status" value="1"/>
</dbReference>
<evidence type="ECO:0000256" key="7">
    <source>
        <dbReference type="ARBA" id="ARBA00022723"/>
    </source>
</evidence>
<accession>A0A075HA72</accession>
<evidence type="ECO:0000256" key="10">
    <source>
        <dbReference type="ARBA" id="ARBA00049473"/>
    </source>
</evidence>
<feature type="domain" description="Transketolase-like pyrimidine-binding" evidence="12">
    <location>
        <begin position="354"/>
        <end position="525"/>
    </location>
</feature>
<dbReference type="NCBIfam" id="TIGR00232">
    <property type="entry name" value="tktlase_bact"/>
    <property type="match status" value="1"/>
</dbReference>
<dbReference type="SUPFAM" id="SSF52922">
    <property type="entry name" value="TK C-terminal domain-like"/>
    <property type="match status" value="1"/>
</dbReference>
<dbReference type="SUPFAM" id="SSF52518">
    <property type="entry name" value="Thiamin diphosphate-binding fold (THDP-binding)"/>
    <property type="match status" value="2"/>
</dbReference>
<dbReference type="InterPro" id="IPR033247">
    <property type="entry name" value="Transketolase_fam"/>
</dbReference>
<dbReference type="Gene3D" id="3.40.50.970">
    <property type="match status" value="2"/>
</dbReference>
<dbReference type="Pfam" id="PF00456">
    <property type="entry name" value="Transketolase_N"/>
    <property type="match status" value="1"/>
</dbReference>
<dbReference type="PROSITE" id="PS00802">
    <property type="entry name" value="TRANSKETOLASE_2"/>
    <property type="match status" value="1"/>
</dbReference>
<evidence type="ECO:0000256" key="5">
    <source>
        <dbReference type="ARBA" id="ARBA00013152"/>
    </source>
</evidence>
<dbReference type="FunFam" id="3.40.50.970:FF:000003">
    <property type="entry name" value="Transketolase"/>
    <property type="match status" value="1"/>
</dbReference>
<sequence length="670" mass="73840">MKNEKIEELCINTIRFLSVDAVEAAKSGHPGQPMEAAAMGYKLFTQILKHNPNNPKWTNRDRFVLSSGHGSMILYSLLHLCGYDLALDEIKNFRQIGSKAPGHPEYGETPGVETTTGPLGQGFTAGIGMAFAQRYLANRFNTKNHKIIDHKIYAFCSDGDLMEGISSEAAAVAGHQKFNNLIYVYLDNHISIDGNTELTTKEDIKKRFEAHGWFVQNIEGNDLQDFSEAIKNSQGQEEKPSLIIARTHIGFGSPNKQDSEAAHGAPLGPDETKLTKENLGWPLEPTFHIPDEVKQEFQKVVTNGNDYERRWNEIYESYKNDNKELAEEFENLIGGKLPENWDKNTPIFNLDESLATRQASGKTLNILAENIPAIIGGSADLMDSTNVRIKTSVDSLPEAPHGRNIHFGIREHAMGAILHGMAAYGGVIPFGSTFLIFSDYMRGSVRLASLMGLRIVFVYTHDSIGVGEDGPTHQPIEQVSNLRAVPNLTVIRPGDANETVIAWKTALQITSGPTALILTRQALPVLHGESNKNEISSPENLQKGGYTLVDSNGLPELIIIATGSELHLAVEAQKELKNKGVNVRVVSMPSWELFEKQSDDYKEQVLPIAVKKRVSVEAASTFGWERYIGLEGKAIGMTTFGTSGPGNEVMKKFGFTVDNVVNKSLELLKK</sequence>
<dbReference type="GO" id="GO:0005829">
    <property type="term" value="C:cytosol"/>
    <property type="evidence" value="ECO:0007669"/>
    <property type="project" value="TreeGrafter"/>
</dbReference>
<feature type="transmembrane region" description="Helical" evidence="11">
    <location>
        <begin position="413"/>
        <end position="437"/>
    </location>
</feature>
<organism evidence="13">
    <name type="scientific">uncultured marine thaumarchaeote KM3_54_F04</name>
    <dbReference type="NCBI Taxonomy" id="1456191"/>
    <lineage>
        <taxon>Archaea</taxon>
        <taxon>Nitrososphaerota</taxon>
        <taxon>environmental samples</taxon>
    </lineage>
</organism>
<dbReference type="GO" id="GO:0006098">
    <property type="term" value="P:pentose-phosphate shunt"/>
    <property type="evidence" value="ECO:0007669"/>
    <property type="project" value="TreeGrafter"/>
</dbReference>
<dbReference type="GO" id="GO:0046872">
    <property type="term" value="F:metal ion binding"/>
    <property type="evidence" value="ECO:0007669"/>
    <property type="project" value="UniProtKB-KW"/>
</dbReference>
<dbReference type="EMBL" id="KF900936">
    <property type="protein sequence ID" value="AIF12095.1"/>
    <property type="molecule type" value="Genomic_DNA"/>
</dbReference>
<evidence type="ECO:0000256" key="3">
    <source>
        <dbReference type="ARBA" id="ARBA00007131"/>
    </source>
</evidence>
<dbReference type="InterPro" id="IPR005474">
    <property type="entry name" value="Transketolase_N"/>
</dbReference>
<dbReference type="Gene3D" id="3.40.50.920">
    <property type="match status" value="1"/>
</dbReference>
<dbReference type="PANTHER" id="PTHR43522:SF2">
    <property type="entry name" value="TRANSKETOLASE 1-RELATED"/>
    <property type="match status" value="1"/>
</dbReference>
<dbReference type="Pfam" id="PF02779">
    <property type="entry name" value="Transket_pyr"/>
    <property type="match status" value="1"/>
</dbReference>
<dbReference type="FunFam" id="3.40.50.970:FF:000004">
    <property type="entry name" value="Transketolase"/>
    <property type="match status" value="1"/>
</dbReference>
<evidence type="ECO:0000256" key="8">
    <source>
        <dbReference type="ARBA" id="ARBA00022842"/>
    </source>
</evidence>
<proteinExistence type="inferred from homology"/>
<keyword evidence="11" id="KW-1133">Transmembrane helix</keyword>
<dbReference type="AlphaFoldDB" id="A0A075HA72"/>
<dbReference type="GO" id="GO:0004802">
    <property type="term" value="F:transketolase activity"/>
    <property type="evidence" value="ECO:0007669"/>
    <property type="project" value="UniProtKB-EC"/>
</dbReference>
<keyword evidence="9" id="KW-0786">Thiamine pyrophosphate</keyword>
<dbReference type="EC" id="2.2.1.1" evidence="5"/>
<evidence type="ECO:0000259" key="12">
    <source>
        <dbReference type="SMART" id="SM00861"/>
    </source>
</evidence>
<evidence type="ECO:0000313" key="13">
    <source>
        <dbReference type="EMBL" id="AIF12095.1"/>
    </source>
</evidence>
<name>A0A075HA72_9ARCH</name>
<evidence type="ECO:0000256" key="6">
    <source>
        <dbReference type="ARBA" id="ARBA00022679"/>
    </source>
</evidence>
<dbReference type="InterPro" id="IPR005475">
    <property type="entry name" value="Transketolase-like_Pyr-bd"/>
</dbReference>
<dbReference type="CDD" id="cd07033">
    <property type="entry name" value="TPP_PYR_DXS_TK_like"/>
    <property type="match status" value="1"/>
</dbReference>
<comment type="subunit">
    <text evidence="4">Homodimer.</text>
</comment>
<dbReference type="PANTHER" id="PTHR43522">
    <property type="entry name" value="TRANSKETOLASE"/>
    <property type="match status" value="1"/>
</dbReference>
<comment type="cofactor">
    <cofactor evidence="2">
        <name>thiamine diphosphate</name>
        <dbReference type="ChEBI" id="CHEBI:58937"/>
    </cofactor>
</comment>
<dbReference type="InterPro" id="IPR029061">
    <property type="entry name" value="THDP-binding"/>
</dbReference>
<keyword evidence="6 13" id="KW-0808">Transferase</keyword>
<comment type="catalytic activity">
    <reaction evidence="10">
        <text>D-sedoheptulose 7-phosphate + D-glyceraldehyde 3-phosphate = aldehydo-D-ribose 5-phosphate + D-xylulose 5-phosphate</text>
        <dbReference type="Rhea" id="RHEA:10508"/>
        <dbReference type="ChEBI" id="CHEBI:57483"/>
        <dbReference type="ChEBI" id="CHEBI:57737"/>
        <dbReference type="ChEBI" id="CHEBI:58273"/>
        <dbReference type="ChEBI" id="CHEBI:59776"/>
        <dbReference type="EC" id="2.2.1.1"/>
    </reaction>
</comment>
<dbReference type="FunFam" id="3.40.50.920:FF:000003">
    <property type="entry name" value="Transketolase"/>
    <property type="match status" value="1"/>
</dbReference>
<dbReference type="InterPro" id="IPR005478">
    <property type="entry name" value="Transketolase_bac-like"/>
</dbReference>
<dbReference type="Pfam" id="PF22613">
    <property type="entry name" value="Transketolase_C_1"/>
    <property type="match status" value="1"/>
</dbReference>
<dbReference type="GO" id="GO:0044272">
    <property type="term" value="P:sulfur compound biosynthetic process"/>
    <property type="evidence" value="ECO:0007669"/>
    <property type="project" value="UniProtKB-ARBA"/>
</dbReference>
<evidence type="ECO:0000256" key="4">
    <source>
        <dbReference type="ARBA" id="ARBA00011738"/>
    </source>
</evidence>
<evidence type="ECO:0000256" key="2">
    <source>
        <dbReference type="ARBA" id="ARBA00001964"/>
    </source>
</evidence>
<evidence type="ECO:0000256" key="1">
    <source>
        <dbReference type="ARBA" id="ARBA00001946"/>
    </source>
</evidence>
<evidence type="ECO:0000256" key="9">
    <source>
        <dbReference type="ARBA" id="ARBA00023052"/>
    </source>
</evidence>
<keyword evidence="8" id="KW-0460">Magnesium</keyword>
<dbReference type="GO" id="GO:0006082">
    <property type="term" value="P:organic acid metabolic process"/>
    <property type="evidence" value="ECO:0007669"/>
    <property type="project" value="UniProtKB-ARBA"/>
</dbReference>
<comment type="cofactor">
    <cofactor evidence="1">
        <name>Mg(2+)</name>
        <dbReference type="ChEBI" id="CHEBI:18420"/>
    </cofactor>
</comment>
<dbReference type="InterPro" id="IPR020826">
    <property type="entry name" value="Transketolase_BS"/>
</dbReference>
<gene>
    <name evidence="13" type="primary">tktA</name>
    <name evidence="13" type="synonym">tktB</name>
</gene>
<protein>
    <recommendedName>
        <fullName evidence="5">transketolase</fullName>
        <ecNumber evidence="5">2.2.1.1</ecNumber>
    </recommendedName>
</protein>
<dbReference type="SMART" id="SM00861">
    <property type="entry name" value="Transket_pyr"/>
    <property type="match status" value="1"/>
</dbReference>
<keyword evidence="7" id="KW-0479">Metal-binding</keyword>
<comment type="similarity">
    <text evidence="3">Belongs to the transketolase family.</text>
</comment>
<keyword evidence="11" id="KW-0812">Transmembrane</keyword>
<reference evidence="13" key="1">
    <citation type="journal article" date="2014" name="Genome Biol. Evol.">
        <title>Pangenome evidence for extensive interdomain horizontal transfer affecting lineage core and shell genes in uncultured planktonic thaumarchaeota and euryarchaeota.</title>
        <authorList>
            <person name="Deschamps P."/>
            <person name="Zivanovic Y."/>
            <person name="Moreira D."/>
            <person name="Rodriguez-Valera F."/>
            <person name="Lopez-Garcia P."/>
        </authorList>
    </citation>
    <scope>NUCLEOTIDE SEQUENCE</scope>
</reference>
<dbReference type="InterPro" id="IPR009014">
    <property type="entry name" value="Transketo_C/PFOR_II"/>
</dbReference>
<keyword evidence="11" id="KW-0472">Membrane</keyword>